<feature type="binding site" evidence="4">
    <location>
        <begin position="7"/>
        <end position="13"/>
    </location>
    <ligand>
        <name>NAD(+)</name>
        <dbReference type="ChEBI" id="CHEBI:57540"/>
    </ligand>
</feature>
<evidence type="ECO:0000256" key="1">
    <source>
        <dbReference type="ARBA" id="ARBA00023002"/>
    </source>
</evidence>
<dbReference type="InterPro" id="IPR001236">
    <property type="entry name" value="Lactate/malate_DH_N"/>
</dbReference>
<evidence type="ECO:0000259" key="5">
    <source>
        <dbReference type="Pfam" id="PF00056"/>
    </source>
</evidence>
<dbReference type="Proteomes" id="UP000199086">
    <property type="component" value="Unassembled WGS sequence"/>
</dbReference>
<evidence type="ECO:0000256" key="2">
    <source>
        <dbReference type="ARBA" id="ARBA00023027"/>
    </source>
</evidence>
<keyword evidence="1" id="KW-0560">Oxidoreductase</keyword>
<gene>
    <name evidence="6" type="ORF">GA0111570_113107</name>
</gene>
<keyword evidence="7" id="KW-1185">Reference proteome</keyword>
<evidence type="ECO:0000313" key="7">
    <source>
        <dbReference type="Proteomes" id="UP000199086"/>
    </source>
</evidence>
<dbReference type="GO" id="GO:0006089">
    <property type="term" value="P:lactate metabolic process"/>
    <property type="evidence" value="ECO:0007669"/>
    <property type="project" value="TreeGrafter"/>
</dbReference>
<dbReference type="Pfam" id="PF00056">
    <property type="entry name" value="Ldh_1_N"/>
    <property type="match status" value="1"/>
</dbReference>
<dbReference type="GO" id="GO:0004459">
    <property type="term" value="F:L-lactate dehydrogenase (NAD+) activity"/>
    <property type="evidence" value="ECO:0007669"/>
    <property type="project" value="TreeGrafter"/>
</dbReference>
<dbReference type="SUPFAM" id="SSF56327">
    <property type="entry name" value="LDH C-terminal domain-like"/>
    <property type="match status" value="1"/>
</dbReference>
<feature type="binding site" evidence="4">
    <location>
        <position position="103"/>
    </location>
    <ligand>
        <name>NAD(+)</name>
        <dbReference type="ChEBI" id="CHEBI:57540"/>
    </ligand>
</feature>
<name>A0A1G6I115_9ACTN</name>
<dbReference type="Gene3D" id="3.90.110.10">
    <property type="entry name" value="Lactate dehydrogenase/glycoside hydrolase, family 4, C-terminal"/>
    <property type="match status" value="1"/>
</dbReference>
<feature type="active site" description="Proton acceptor" evidence="3">
    <location>
        <position position="182"/>
    </location>
</feature>
<evidence type="ECO:0000256" key="3">
    <source>
        <dbReference type="PIRSR" id="PIRSR000102-1"/>
    </source>
</evidence>
<reference evidence="6 7" key="1">
    <citation type="submission" date="2016-06" db="EMBL/GenBank/DDBJ databases">
        <authorList>
            <person name="Olsen C.W."/>
            <person name="Carey S."/>
            <person name="Hinshaw L."/>
            <person name="Karasin A.I."/>
        </authorList>
    </citation>
    <scope>NUCLEOTIDE SEQUENCE [LARGE SCALE GENOMIC DNA]</scope>
    <source>
        <strain evidence="6 7">LZ-22</strain>
    </source>
</reference>
<dbReference type="STRING" id="1577474.GA0111570_113107"/>
<dbReference type="InterPro" id="IPR036291">
    <property type="entry name" value="NAD(P)-bd_dom_sf"/>
</dbReference>
<dbReference type="PANTHER" id="PTHR43128:SF16">
    <property type="entry name" value="L-LACTATE DEHYDROGENASE"/>
    <property type="match status" value="1"/>
</dbReference>
<keyword evidence="2 4" id="KW-0520">NAD</keyword>
<feature type="domain" description="Lactate/malate dehydrogenase N-terminal" evidence="5">
    <location>
        <begin position="2"/>
        <end position="138"/>
    </location>
</feature>
<dbReference type="PRINTS" id="PR00086">
    <property type="entry name" value="LLDHDRGNASE"/>
</dbReference>
<dbReference type="InterPro" id="IPR001557">
    <property type="entry name" value="L-lactate/malate_DH"/>
</dbReference>
<evidence type="ECO:0000256" key="4">
    <source>
        <dbReference type="PIRSR" id="PIRSR000102-3"/>
    </source>
</evidence>
<accession>A0A1G6I115</accession>
<dbReference type="PANTHER" id="PTHR43128">
    <property type="entry name" value="L-2-HYDROXYCARBOXYLATE DEHYDROGENASE (NAD(P)(+))"/>
    <property type="match status" value="1"/>
</dbReference>
<dbReference type="AlphaFoldDB" id="A0A1G6I115"/>
<dbReference type="SUPFAM" id="SSF51735">
    <property type="entry name" value="NAD(P)-binding Rossmann-fold domains"/>
    <property type="match status" value="1"/>
</dbReference>
<organism evidence="6 7">
    <name type="scientific">Raineyella antarctica</name>
    <dbReference type="NCBI Taxonomy" id="1577474"/>
    <lineage>
        <taxon>Bacteria</taxon>
        <taxon>Bacillati</taxon>
        <taxon>Actinomycetota</taxon>
        <taxon>Actinomycetes</taxon>
        <taxon>Propionibacteriales</taxon>
        <taxon>Propionibacteriaceae</taxon>
        <taxon>Raineyella</taxon>
    </lineage>
</organism>
<feature type="binding site" evidence="4">
    <location>
        <begin position="127"/>
        <end position="129"/>
    </location>
    <ligand>
        <name>NAD(+)</name>
        <dbReference type="ChEBI" id="CHEBI:57540"/>
    </ligand>
</feature>
<dbReference type="RefSeq" id="WP_092613448.1">
    <property type="nucleotide sequence ID" value="NZ_FMYF01000013.1"/>
</dbReference>
<evidence type="ECO:0000313" key="6">
    <source>
        <dbReference type="EMBL" id="SDC00249.1"/>
    </source>
</evidence>
<protein>
    <submittedName>
        <fullName evidence="6">Malate dehydrogenase</fullName>
    </submittedName>
</protein>
<proteinExistence type="predicted"/>
<dbReference type="InterPro" id="IPR015955">
    <property type="entry name" value="Lactate_DH/Glyco_Ohase_4_C"/>
</dbReference>
<sequence length="358" mass="37797">MDVAVIGATGAVGRQVCTQLIERRALPTTARLQLVGRRGGRSEAATHGYRADLIDAYDEVAPLFDVALDPEEVVADVVVVASGATIATRPGESVDRAALARTNHAMFAAYADALAEHGAGDEVVIVVTNPVELGVATMAARLGRHRVIGMGAWLDTLRFRREIAHSLGVRRQRIGGFVAGQHGDDAVPLWSSVRIRGLVEGERARTVGELRGGRDLAGLPGEIAAAQARLLAERDSGRAFAMVETWPPDLRTVTRPWLTHQSGARTAVGTANATVDLISALAEGREIVMAGQVDLAGEATLAGQRVHGVLGVPVVFGPEGWTDVLLGELPPDEDALLARAARRIAAVVEPFMRDGGRP</sequence>
<dbReference type="PIRSF" id="PIRSF000102">
    <property type="entry name" value="Lac_mal_DH"/>
    <property type="match status" value="1"/>
</dbReference>
<dbReference type="Gene3D" id="3.40.50.720">
    <property type="entry name" value="NAD(P)-binding Rossmann-like Domain"/>
    <property type="match status" value="1"/>
</dbReference>
<dbReference type="EMBL" id="FMYF01000013">
    <property type="protein sequence ID" value="SDC00249.1"/>
    <property type="molecule type" value="Genomic_DNA"/>
</dbReference>
<dbReference type="OrthoDB" id="9802969at2"/>